<gene>
    <name evidence="2" type="ORF">CLV29_2938</name>
</gene>
<organism evidence="2 3">
    <name type="scientific">Naumannella halotolerans</name>
    <dbReference type="NCBI Taxonomy" id="993414"/>
    <lineage>
        <taxon>Bacteria</taxon>
        <taxon>Bacillati</taxon>
        <taxon>Actinomycetota</taxon>
        <taxon>Actinomycetes</taxon>
        <taxon>Propionibacteriales</taxon>
        <taxon>Propionibacteriaceae</taxon>
        <taxon>Naumannella</taxon>
    </lineage>
</organism>
<dbReference type="Proteomes" id="UP000295371">
    <property type="component" value="Unassembled WGS sequence"/>
</dbReference>
<evidence type="ECO:0000313" key="2">
    <source>
        <dbReference type="EMBL" id="TDT29915.1"/>
    </source>
</evidence>
<protein>
    <submittedName>
        <fullName evidence="2">Uncharacterized protein</fullName>
    </submittedName>
</protein>
<evidence type="ECO:0000313" key="3">
    <source>
        <dbReference type="Proteomes" id="UP000295371"/>
    </source>
</evidence>
<evidence type="ECO:0000256" key="1">
    <source>
        <dbReference type="SAM" id="MobiDB-lite"/>
    </source>
</evidence>
<feature type="compositionally biased region" description="Basic residues" evidence="1">
    <location>
        <begin position="207"/>
        <end position="223"/>
    </location>
</feature>
<feature type="region of interest" description="Disordered" evidence="1">
    <location>
        <begin position="140"/>
        <end position="223"/>
    </location>
</feature>
<accession>A0A4R7IYY5</accession>
<sequence length="223" mass="24962">MRNVSPGLTYCLRGIPFGWNRVAPLAERRRSHQFGLAPATLESPGLWSVSTRSLAAARLIGRLPHTTRSPECMLIGLASLPVSQTPALPGGHRRHSRNGNPSLGVDVEPVEHRWRGSSRPICGFMGRFWVLEPLQRCWGGKTPKSSRLQRGRDLQGLKDPKSQGAKDAEVSRRQGLKAPRSQGAKDRKCRRPKARRLRRCAGLARPPIRRARRGHSPGRRHRR</sequence>
<dbReference type="EMBL" id="SOAW01000003">
    <property type="protein sequence ID" value="TDT29915.1"/>
    <property type="molecule type" value="Genomic_DNA"/>
</dbReference>
<comment type="caution">
    <text evidence="2">The sequence shown here is derived from an EMBL/GenBank/DDBJ whole genome shotgun (WGS) entry which is preliminary data.</text>
</comment>
<feature type="region of interest" description="Disordered" evidence="1">
    <location>
        <begin position="85"/>
        <end position="105"/>
    </location>
</feature>
<feature type="compositionally biased region" description="Basic and acidic residues" evidence="1">
    <location>
        <begin position="150"/>
        <end position="172"/>
    </location>
</feature>
<proteinExistence type="predicted"/>
<keyword evidence="3" id="KW-1185">Reference proteome</keyword>
<name>A0A4R7IYY5_9ACTN</name>
<reference evidence="2 3" key="1">
    <citation type="submission" date="2019-03" db="EMBL/GenBank/DDBJ databases">
        <title>Genomic Encyclopedia of Archaeal and Bacterial Type Strains, Phase II (KMG-II): from individual species to whole genera.</title>
        <authorList>
            <person name="Goeker M."/>
        </authorList>
    </citation>
    <scope>NUCLEOTIDE SEQUENCE [LARGE SCALE GENOMIC DNA]</scope>
    <source>
        <strain evidence="2 3">DSM 24323</strain>
    </source>
</reference>
<dbReference type="AlphaFoldDB" id="A0A4R7IYY5"/>
<feature type="compositionally biased region" description="Basic residues" evidence="1">
    <location>
        <begin position="187"/>
        <end position="199"/>
    </location>
</feature>